<reference evidence="1 2" key="1">
    <citation type="submission" date="2018-07" db="EMBL/GenBank/DDBJ databases">
        <title>Genomic Encyclopedia of Type Strains, Phase III (KMG-III): the genomes of soil and plant-associated and newly described type strains.</title>
        <authorList>
            <person name="Whitman W."/>
        </authorList>
    </citation>
    <scope>NUCLEOTIDE SEQUENCE [LARGE SCALE GENOMIC DNA]</scope>
    <source>
        <strain evidence="1 2">CECT 8488</strain>
    </source>
</reference>
<proteinExistence type="predicted"/>
<organism evidence="1 2">
    <name type="scientific">Aestuariispira insulae</name>
    <dbReference type="NCBI Taxonomy" id="1461337"/>
    <lineage>
        <taxon>Bacteria</taxon>
        <taxon>Pseudomonadati</taxon>
        <taxon>Pseudomonadota</taxon>
        <taxon>Alphaproteobacteria</taxon>
        <taxon>Rhodospirillales</taxon>
        <taxon>Kiloniellaceae</taxon>
        <taxon>Aestuariispira</taxon>
    </lineage>
</organism>
<accession>A0A3D9H9P6</accession>
<dbReference type="Proteomes" id="UP000256845">
    <property type="component" value="Unassembled WGS sequence"/>
</dbReference>
<gene>
    <name evidence="1" type="ORF">DFP90_110123</name>
</gene>
<protein>
    <submittedName>
        <fullName evidence="1">Uncharacterized protein</fullName>
    </submittedName>
</protein>
<keyword evidence="2" id="KW-1185">Reference proteome</keyword>
<dbReference type="AlphaFoldDB" id="A0A3D9H9P6"/>
<evidence type="ECO:0000313" key="1">
    <source>
        <dbReference type="EMBL" id="RED46213.1"/>
    </source>
</evidence>
<comment type="caution">
    <text evidence="1">The sequence shown here is derived from an EMBL/GenBank/DDBJ whole genome shotgun (WGS) entry which is preliminary data.</text>
</comment>
<sequence>MFIPMMVLLKNLLRRKALKHTNKLPPELDYLRRDLQRPDEPFGHLDARDPDFRHFPY</sequence>
<dbReference type="RefSeq" id="WP_181905449.1">
    <property type="nucleotide sequence ID" value="NZ_QRDW01000010.1"/>
</dbReference>
<dbReference type="EMBL" id="QRDW01000010">
    <property type="protein sequence ID" value="RED46213.1"/>
    <property type="molecule type" value="Genomic_DNA"/>
</dbReference>
<name>A0A3D9H9P6_9PROT</name>
<evidence type="ECO:0000313" key="2">
    <source>
        <dbReference type="Proteomes" id="UP000256845"/>
    </source>
</evidence>